<gene>
    <name evidence="1" type="ORF">ACFSUF_18775</name>
</gene>
<keyword evidence="2" id="KW-1185">Reference proteome</keyword>
<dbReference type="RefSeq" id="WP_377605351.1">
    <property type="nucleotide sequence ID" value="NZ_JBHUME010000012.1"/>
</dbReference>
<protein>
    <recommendedName>
        <fullName evidence="3">TIGR04255 family protein</fullName>
    </recommendedName>
</protein>
<dbReference type="EMBL" id="JBHUME010000012">
    <property type="protein sequence ID" value="MFD2614460.1"/>
    <property type="molecule type" value="Genomic_DNA"/>
</dbReference>
<evidence type="ECO:0000313" key="1">
    <source>
        <dbReference type="EMBL" id="MFD2614460.1"/>
    </source>
</evidence>
<evidence type="ECO:0008006" key="3">
    <source>
        <dbReference type="Google" id="ProtNLM"/>
    </source>
</evidence>
<comment type="caution">
    <text evidence="1">The sequence shown here is derived from an EMBL/GenBank/DDBJ whole genome shotgun (WGS) entry which is preliminary data.</text>
</comment>
<accession>A0ABW5PGM2</accession>
<reference evidence="2" key="1">
    <citation type="journal article" date="2019" name="Int. J. Syst. Evol. Microbiol.">
        <title>The Global Catalogue of Microorganisms (GCM) 10K type strain sequencing project: providing services to taxonomists for standard genome sequencing and annotation.</title>
        <authorList>
            <consortium name="The Broad Institute Genomics Platform"/>
            <consortium name="The Broad Institute Genome Sequencing Center for Infectious Disease"/>
            <person name="Wu L."/>
            <person name="Ma J."/>
        </authorList>
    </citation>
    <scope>NUCLEOTIDE SEQUENCE [LARGE SCALE GENOMIC DNA]</scope>
    <source>
        <strain evidence="2">KCTC 3950</strain>
    </source>
</reference>
<evidence type="ECO:0000313" key="2">
    <source>
        <dbReference type="Proteomes" id="UP001597541"/>
    </source>
</evidence>
<sequence length="246" mass="28515">MYIKSATFNSVFPKILNLRKRAIEIEDQLSPHFSSINVLPIPDEAPEVIPRLTTTSHNGHSILEISMTNAQITTEYDTAFMHDPSKCLDYIYKRVFQVTQVLESYMVDKSFFSGLKLQVYFDEFDGKAIELIKEKFLNYKSNKDPHDIEYKITYALNNTHYANFTFSNARVYEGVIPTGISTPIMSELEETSHMLSLSLDVNNRYAFNHIKEYRSDSRQVEEIFSITRDIIENKVQKIIMEGVIEL</sequence>
<name>A0ABW5PGM2_9BACL</name>
<dbReference type="Proteomes" id="UP001597541">
    <property type="component" value="Unassembled WGS sequence"/>
</dbReference>
<organism evidence="1 2">
    <name type="scientific">Paenibacillus gansuensis</name>
    <dbReference type="NCBI Taxonomy" id="306542"/>
    <lineage>
        <taxon>Bacteria</taxon>
        <taxon>Bacillati</taxon>
        <taxon>Bacillota</taxon>
        <taxon>Bacilli</taxon>
        <taxon>Bacillales</taxon>
        <taxon>Paenibacillaceae</taxon>
        <taxon>Paenibacillus</taxon>
    </lineage>
</organism>
<proteinExistence type="predicted"/>